<dbReference type="Proteomes" id="UP001149163">
    <property type="component" value="Unassembled WGS sequence"/>
</dbReference>
<evidence type="ECO:0000313" key="2">
    <source>
        <dbReference type="EMBL" id="KAJ5168691.1"/>
    </source>
</evidence>
<evidence type="ECO:0000313" key="3">
    <source>
        <dbReference type="Proteomes" id="UP001149163"/>
    </source>
</evidence>
<dbReference type="GeneID" id="81425586"/>
<keyword evidence="3" id="KW-1185">Reference proteome</keyword>
<dbReference type="EMBL" id="JAPQKN010000002">
    <property type="protein sequence ID" value="KAJ5168691.1"/>
    <property type="molecule type" value="Genomic_DNA"/>
</dbReference>
<evidence type="ECO:0000256" key="1">
    <source>
        <dbReference type="SAM" id="MobiDB-lite"/>
    </source>
</evidence>
<feature type="region of interest" description="Disordered" evidence="1">
    <location>
        <begin position="218"/>
        <end position="263"/>
    </location>
</feature>
<feature type="compositionally biased region" description="Low complexity" evidence="1">
    <location>
        <begin position="85"/>
        <end position="100"/>
    </location>
</feature>
<reference evidence="2" key="1">
    <citation type="submission" date="2022-11" db="EMBL/GenBank/DDBJ databases">
        <authorList>
            <person name="Petersen C."/>
        </authorList>
    </citation>
    <scope>NUCLEOTIDE SEQUENCE</scope>
    <source>
        <strain evidence="2">IBT 26290</strain>
    </source>
</reference>
<proteinExistence type="predicted"/>
<dbReference type="OrthoDB" id="4755622at2759"/>
<gene>
    <name evidence="2" type="ORF">N7482_004285</name>
</gene>
<name>A0A9W9I8F4_9EURO</name>
<comment type="caution">
    <text evidence="2">The sequence shown here is derived from an EMBL/GenBank/DDBJ whole genome shotgun (WGS) entry which is preliminary data.</text>
</comment>
<feature type="region of interest" description="Disordered" evidence="1">
    <location>
        <begin position="1"/>
        <end position="100"/>
    </location>
</feature>
<reference evidence="2" key="2">
    <citation type="journal article" date="2023" name="IMA Fungus">
        <title>Comparative genomic study of the Penicillium genus elucidates a diverse pangenome and 15 lateral gene transfer events.</title>
        <authorList>
            <person name="Petersen C."/>
            <person name="Sorensen T."/>
            <person name="Nielsen M.R."/>
            <person name="Sondergaard T.E."/>
            <person name="Sorensen J.L."/>
            <person name="Fitzpatrick D.A."/>
            <person name="Frisvad J.C."/>
            <person name="Nielsen K.L."/>
        </authorList>
    </citation>
    <scope>NUCLEOTIDE SEQUENCE</scope>
    <source>
        <strain evidence="2">IBT 26290</strain>
    </source>
</reference>
<sequence length="263" mass="28700">MDYRNNLFPDLSDTERHRSSGSPGQPYEATNFEAGNPTEMVINKDPGTAGPSIDMHEHLPTVDPAFQPQGPVTRPSAEPEDTDHTQQTSPPTSTPTGTRTVKLPIRLRVRARPLENNVKDVHFNELSAHTAKCDLCDRRNTDEFHVPVDGVRVLMSVTSPTTPTSNADVTNTGSDASPEEAAVSVLLNLKNSPGNACENADGGGQWPGANRRFANSFENGVEPEGDTEILPDDDTEEEANLPENLVNVRRNPSRRARPTDMKE</sequence>
<dbReference type="AlphaFoldDB" id="A0A9W9I8F4"/>
<accession>A0A9W9I8F4</accession>
<organism evidence="2 3">
    <name type="scientific">Penicillium canariense</name>
    <dbReference type="NCBI Taxonomy" id="189055"/>
    <lineage>
        <taxon>Eukaryota</taxon>
        <taxon>Fungi</taxon>
        <taxon>Dikarya</taxon>
        <taxon>Ascomycota</taxon>
        <taxon>Pezizomycotina</taxon>
        <taxon>Eurotiomycetes</taxon>
        <taxon>Eurotiomycetidae</taxon>
        <taxon>Eurotiales</taxon>
        <taxon>Aspergillaceae</taxon>
        <taxon>Penicillium</taxon>
    </lineage>
</organism>
<feature type="compositionally biased region" description="Acidic residues" evidence="1">
    <location>
        <begin position="221"/>
        <end position="240"/>
    </location>
</feature>
<protein>
    <submittedName>
        <fullName evidence="2">Uncharacterized protein</fullName>
    </submittedName>
</protein>
<dbReference type="RefSeq" id="XP_056545152.1">
    <property type="nucleotide sequence ID" value="XM_056686410.1"/>
</dbReference>